<keyword evidence="3" id="KW-1185">Reference proteome</keyword>
<keyword evidence="1" id="KW-0732">Signal</keyword>
<feature type="signal peptide" evidence="1">
    <location>
        <begin position="1"/>
        <end position="15"/>
    </location>
</feature>
<evidence type="ECO:0000313" key="2">
    <source>
        <dbReference type="EMBL" id="MPC82316.1"/>
    </source>
</evidence>
<dbReference type="EMBL" id="VSRR010059393">
    <property type="protein sequence ID" value="MPC82316.1"/>
    <property type="molecule type" value="Genomic_DNA"/>
</dbReference>
<sequence length="108" mass="11742">MLRFIVVDFVVVVCCSNCRFKGNTFTLNSVFIPVITQDTHQQCRLQSGDGVRGVGSGVTHDLRCGVWTFREELLAGVAMLPVPHSLVVSSVVTFLITLVAASVQNGKF</sequence>
<evidence type="ECO:0000313" key="3">
    <source>
        <dbReference type="Proteomes" id="UP000324222"/>
    </source>
</evidence>
<proteinExistence type="predicted"/>
<dbReference type="AlphaFoldDB" id="A0A5B7IKH8"/>
<name>A0A5B7IKH8_PORTR</name>
<gene>
    <name evidence="2" type="ORF">E2C01_076974</name>
</gene>
<evidence type="ECO:0008006" key="4">
    <source>
        <dbReference type="Google" id="ProtNLM"/>
    </source>
</evidence>
<organism evidence="2 3">
    <name type="scientific">Portunus trituberculatus</name>
    <name type="common">Swimming crab</name>
    <name type="synonym">Neptunus trituberculatus</name>
    <dbReference type="NCBI Taxonomy" id="210409"/>
    <lineage>
        <taxon>Eukaryota</taxon>
        <taxon>Metazoa</taxon>
        <taxon>Ecdysozoa</taxon>
        <taxon>Arthropoda</taxon>
        <taxon>Crustacea</taxon>
        <taxon>Multicrustacea</taxon>
        <taxon>Malacostraca</taxon>
        <taxon>Eumalacostraca</taxon>
        <taxon>Eucarida</taxon>
        <taxon>Decapoda</taxon>
        <taxon>Pleocyemata</taxon>
        <taxon>Brachyura</taxon>
        <taxon>Eubrachyura</taxon>
        <taxon>Portunoidea</taxon>
        <taxon>Portunidae</taxon>
        <taxon>Portuninae</taxon>
        <taxon>Portunus</taxon>
    </lineage>
</organism>
<feature type="chain" id="PRO_5022762954" description="Secreted protein" evidence="1">
    <location>
        <begin position="16"/>
        <end position="108"/>
    </location>
</feature>
<reference evidence="2 3" key="1">
    <citation type="submission" date="2019-05" db="EMBL/GenBank/DDBJ databases">
        <title>Another draft genome of Portunus trituberculatus and its Hox gene families provides insights of decapod evolution.</title>
        <authorList>
            <person name="Jeong J.-H."/>
            <person name="Song I."/>
            <person name="Kim S."/>
            <person name="Choi T."/>
            <person name="Kim D."/>
            <person name="Ryu S."/>
            <person name="Kim W."/>
        </authorList>
    </citation>
    <scope>NUCLEOTIDE SEQUENCE [LARGE SCALE GENOMIC DNA]</scope>
    <source>
        <tissue evidence="2">Muscle</tissue>
    </source>
</reference>
<evidence type="ECO:0000256" key="1">
    <source>
        <dbReference type="SAM" id="SignalP"/>
    </source>
</evidence>
<accession>A0A5B7IKH8</accession>
<dbReference type="Proteomes" id="UP000324222">
    <property type="component" value="Unassembled WGS sequence"/>
</dbReference>
<protein>
    <recommendedName>
        <fullName evidence="4">Secreted protein</fullName>
    </recommendedName>
</protein>
<comment type="caution">
    <text evidence="2">The sequence shown here is derived from an EMBL/GenBank/DDBJ whole genome shotgun (WGS) entry which is preliminary data.</text>
</comment>